<protein>
    <submittedName>
        <fullName evidence="1">Uncharacterized protein</fullName>
    </submittedName>
</protein>
<dbReference type="AlphaFoldDB" id="A0AAD3CUI2"/>
<evidence type="ECO:0000313" key="2">
    <source>
        <dbReference type="Proteomes" id="UP001054902"/>
    </source>
</evidence>
<keyword evidence="2" id="KW-1185">Reference proteome</keyword>
<evidence type="ECO:0000313" key="1">
    <source>
        <dbReference type="EMBL" id="GFH51150.1"/>
    </source>
</evidence>
<proteinExistence type="predicted"/>
<dbReference type="EMBL" id="BLLK01000045">
    <property type="protein sequence ID" value="GFH51150.1"/>
    <property type="molecule type" value="Genomic_DNA"/>
</dbReference>
<accession>A0AAD3CUI2</accession>
<sequence length="125" mass="15335">MKEVKNKKEFTYQMYLEKLQALVVIRKKWEKYTGHYVSDPCARFADNKTNKLLVQWFKDDVHLYVDVDTRDEFIANFVAKLKEKKIRVYEYDHANVSFRLVEEKLTNFFRTRFKDWNKRLKQGKL</sequence>
<comment type="caution">
    <text evidence="1">The sequence shown here is derived from an EMBL/GenBank/DDBJ whole genome shotgun (WGS) entry which is preliminary data.</text>
</comment>
<name>A0AAD3CUI2_9STRA</name>
<gene>
    <name evidence="1" type="ORF">CTEN210_07626</name>
</gene>
<reference evidence="1 2" key="1">
    <citation type="journal article" date="2021" name="Sci. Rep.">
        <title>The genome of the diatom Chaetoceros tenuissimus carries an ancient integrated fragment of an extant virus.</title>
        <authorList>
            <person name="Hongo Y."/>
            <person name="Kimura K."/>
            <person name="Takaki Y."/>
            <person name="Yoshida Y."/>
            <person name="Baba S."/>
            <person name="Kobayashi G."/>
            <person name="Nagasaki K."/>
            <person name="Hano T."/>
            <person name="Tomaru Y."/>
        </authorList>
    </citation>
    <scope>NUCLEOTIDE SEQUENCE [LARGE SCALE GENOMIC DNA]</scope>
    <source>
        <strain evidence="1 2">NIES-3715</strain>
    </source>
</reference>
<dbReference type="Proteomes" id="UP001054902">
    <property type="component" value="Unassembled WGS sequence"/>
</dbReference>
<organism evidence="1 2">
    <name type="scientific">Chaetoceros tenuissimus</name>
    <dbReference type="NCBI Taxonomy" id="426638"/>
    <lineage>
        <taxon>Eukaryota</taxon>
        <taxon>Sar</taxon>
        <taxon>Stramenopiles</taxon>
        <taxon>Ochrophyta</taxon>
        <taxon>Bacillariophyta</taxon>
        <taxon>Coscinodiscophyceae</taxon>
        <taxon>Chaetocerotophycidae</taxon>
        <taxon>Chaetocerotales</taxon>
        <taxon>Chaetocerotaceae</taxon>
        <taxon>Chaetoceros</taxon>
    </lineage>
</organism>